<accession>A0A2R6AV39</accession>
<dbReference type="EMBL" id="NEXE01000068">
    <property type="protein sequence ID" value="PSN90239.1"/>
    <property type="molecule type" value="Genomic_DNA"/>
</dbReference>
<keyword evidence="1" id="KW-0812">Transmembrane</keyword>
<comment type="caution">
    <text evidence="2">The sequence shown here is derived from an EMBL/GenBank/DDBJ whole genome shotgun (WGS) entry which is preliminary data.</text>
</comment>
<organism evidence="2 3">
    <name type="scientific">Candidatus Marsarchaeota G2 archaeon OSP_D</name>
    <dbReference type="NCBI Taxonomy" id="1978157"/>
    <lineage>
        <taxon>Archaea</taxon>
        <taxon>Candidatus Marsarchaeota</taxon>
        <taxon>Candidatus Marsarchaeota group 2</taxon>
    </lineage>
</organism>
<keyword evidence="1" id="KW-0472">Membrane</keyword>
<gene>
    <name evidence="2" type="ORF">B9Q03_07320</name>
</gene>
<dbReference type="Proteomes" id="UP000240322">
    <property type="component" value="Unassembled WGS sequence"/>
</dbReference>
<dbReference type="AlphaFoldDB" id="A0A2R6AV39"/>
<keyword evidence="1" id="KW-1133">Transmembrane helix</keyword>
<evidence type="ECO:0000256" key="1">
    <source>
        <dbReference type="SAM" id="Phobius"/>
    </source>
</evidence>
<evidence type="ECO:0000313" key="2">
    <source>
        <dbReference type="EMBL" id="PSN90239.1"/>
    </source>
</evidence>
<evidence type="ECO:0000313" key="3">
    <source>
        <dbReference type="Proteomes" id="UP000240322"/>
    </source>
</evidence>
<proteinExistence type="predicted"/>
<reference evidence="2 3" key="1">
    <citation type="submission" date="2017-04" db="EMBL/GenBank/DDBJ databases">
        <title>Novel microbial lineages endemic to geothermal iron-oxide mats fill important gaps in the evolutionary history of Archaea.</title>
        <authorList>
            <person name="Jay Z.J."/>
            <person name="Beam J.P."/>
            <person name="Dlakic M."/>
            <person name="Rusch D.B."/>
            <person name="Kozubal M.A."/>
            <person name="Inskeep W.P."/>
        </authorList>
    </citation>
    <scope>NUCLEOTIDE SEQUENCE [LARGE SCALE GENOMIC DNA]</scope>
    <source>
        <strain evidence="2">OSP_D</strain>
    </source>
</reference>
<name>A0A2R6AV39_9ARCH</name>
<feature type="transmembrane region" description="Helical" evidence="1">
    <location>
        <begin position="39"/>
        <end position="61"/>
    </location>
</feature>
<feature type="transmembrane region" description="Helical" evidence="1">
    <location>
        <begin position="172"/>
        <end position="199"/>
    </location>
</feature>
<sequence length="202" mass="20639">MRELLCYLVTLLIGGDQQATLILKTFKPLGVRLILVRKGIVIVGLALLGLGVVVAGVGLLLTTKSVTPLVQGFSGGLSNTTVIGVGESYPIARVHAGEFGVVAYNDSADTPLNVSIPGATSVVYGSAEADGGRLFMAVFVAGANSTVVLTNNQTTAVRVYYGLSEASALGSIAASGLLIVMGGFLFIVGIIFAIVGAVLKNR</sequence>
<protein>
    <submittedName>
        <fullName evidence="2">Uncharacterized protein</fullName>
    </submittedName>
</protein>